<dbReference type="GO" id="GO:0016755">
    <property type="term" value="F:aminoacyltransferase activity"/>
    <property type="evidence" value="ECO:0007669"/>
    <property type="project" value="InterPro"/>
</dbReference>
<evidence type="ECO:0000256" key="1">
    <source>
        <dbReference type="ARBA" id="ARBA00009943"/>
    </source>
</evidence>
<evidence type="ECO:0000313" key="8">
    <source>
        <dbReference type="Proteomes" id="UP000544110"/>
    </source>
</evidence>
<evidence type="ECO:0000256" key="2">
    <source>
        <dbReference type="ARBA" id="ARBA00022679"/>
    </source>
</evidence>
<dbReference type="GO" id="GO:0008360">
    <property type="term" value="P:regulation of cell shape"/>
    <property type="evidence" value="ECO:0007669"/>
    <property type="project" value="UniProtKB-KW"/>
</dbReference>
<dbReference type="GO" id="GO:0071555">
    <property type="term" value="P:cell wall organization"/>
    <property type="evidence" value="ECO:0007669"/>
    <property type="project" value="UniProtKB-KW"/>
</dbReference>
<dbReference type="GO" id="GO:0009252">
    <property type="term" value="P:peptidoglycan biosynthetic process"/>
    <property type="evidence" value="ECO:0007669"/>
    <property type="project" value="UniProtKB-KW"/>
</dbReference>
<protein>
    <submittedName>
        <fullName evidence="7">Lipid II:glycine glycyltransferase (Peptidoglycan interpeptide bridge formation enzyme)</fullName>
    </submittedName>
</protein>
<evidence type="ECO:0000256" key="4">
    <source>
        <dbReference type="ARBA" id="ARBA00022984"/>
    </source>
</evidence>
<dbReference type="InterPro" id="IPR016181">
    <property type="entry name" value="Acyl_CoA_acyltransferase"/>
</dbReference>
<dbReference type="PROSITE" id="PS51191">
    <property type="entry name" value="FEMABX"/>
    <property type="match status" value="1"/>
</dbReference>
<sequence>MTTPLHVRPVTEADHLAFVRSRPSASFLQTPAWGQVKTEWRRESIGWFDDRDELVGAALVLYRQLPRLTRYLAYLPEGPLVDWESADLAAWLDPMVAHLRGQGAFGVRIGPPVVVRRWDTAAVKDGIADEGVRLLSEVPPTERSQVGARVVSQLHELGWRPQSVAGGFAAGQPQFVFQLPLRDAAGEPRSEDDLLKGMNQQWRRNIKKADKAGVEVTLGGPADLAAFHALYVHTAERDGFTPRPLSYFQKMQAALGAEEPDRFRLHLAHHEGDLVAATIAIRVGEHAWYSYGASSTEKRDVRGSNAVQWAMVRDALAAGAAVYDLRGITETLDGDDPHVGLIRFKVGTGGEAVELAGEWDLPVNRPLYAAFAAYLRRRGGSS</sequence>
<evidence type="ECO:0000256" key="6">
    <source>
        <dbReference type="ARBA" id="ARBA00023316"/>
    </source>
</evidence>
<dbReference type="PANTHER" id="PTHR36174:SF1">
    <property type="entry name" value="LIPID II:GLYCINE GLYCYLTRANSFERASE"/>
    <property type="match status" value="1"/>
</dbReference>
<dbReference type="InterPro" id="IPR050644">
    <property type="entry name" value="PG_Glycine_Bridge_Synth"/>
</dbReference>
<dbReference type="EMBL" id="JACCAC010000001">
    <property type="protein sequence ID" value="NYG54141.1"/>
    <property type="molecule type" value="Genomic_DNA"/>
</dbReference>
<dbReference type="Pfam" id="PF02388">
    <property type="entry name" value="FemAB"/>
    <property type="match status" value="2"/>
</dbReference>
<evidence type="ECO:0000313" key="7">
    <source>
        <dbReference type="EMBL" id="NYG54141.1"/>
    </source>
</evidence>
<keyword evidence="5" id="KW-0012">Acyltransferase</keyword>
<accession>A0A7Y9RPG4</accession>
<comment type="similarity">
    <text evidence="1">Belongs to the FemABX family.</text>
</comment>
<reference evidence="7 8" key="1">
    <citation type="submission" date="2020-07" db="EMBL/GenBank/DDBJ databases">
        <title>Sequencing the genomes of 1000 actinobacteria strains.</title>
        <authorList>
            <person name="Klenk H.-P."/>
        </authorList>
    </citation>
    <scope>NUCLEOTIDE SEQUENCE [LARGE SCALE GENOMIC DNA]</scope>
    <source>
        <strain evidence="7 8">DSM 24552</strain>
    </source>
</reference>
<keyword evidence="3" id="KW-0133">Cell shape</keyword>
<evidence type="ECO:0000256" key="5">
    <source>
        <dbReference type="ARBA" id="ARBA00023315"/>
    </source>
</evidence>
<organism evidence="7 8">
    <name type="scientific">Nocardioides perillae</name>
    <dbReference type="NCBI Taxonomy" id="1119534"/>
    <lineage>
        <taxon>Bacteria</taxon>
        <taxon>Bacillati</taxon>
        <taxon>Actinomycetota</taxon>
        <taxon>Actinomycetes</taxon>
        <taxon>Propionibacteriales</taxon>
        <taxon>Nocardioidaceae</taxon>
        <taxon>Nocardioides</taxon>
    </lineage>
</organism>
<keyword evidence="2 7" id="KW-0808">Transferase</keyword>
<name>A0A7Y9RPG4_9ACTN</name>
<comment type="caution">
    <text evidence="7">The sequence shown here is derived from an EMBL/GenBank/DDBJ whole genome shotgun (WGS) entry which is preliminary data.</text>
</comment>
<proteinExistence type="inferred from homology"/>
<keyword evidence="8" id="KW-1185">Reference proteome</keyword>
<keyword evidence="6" id="KW-0961">Cell wall biogenesis/degradation</keyword>
<dbReference type="Proteomes" id="UP000544110">
    <property type="component" value="Unassembled WGS sequence"/>
</dbReference>
<dbReference type="Gene3D" id="3.40.630.30">
    <property type="match status" value="2"/>
</dbReference>
<dbReference type="PANTHER" id="PTHR36174">
    <property type="entry name" value="LIPID II:GLYCINE GLYCYLTRANSFERASE"/>
    <property type="match status" value="1"/>
</dbReference>
<keyword evidence="4" id="KW-0573">Peptidoglycan synthesis</keyword>
<dbReference type="RefSeq" id="WP_343049016.1">
    <property type="nucleotide sequence ID" value="NZ_JACCAC010000001.1"/>
</dbReference>
<gene>
    <name evidence="7" type="ORF">BJ989_000445</name>
</gene>
<dbReference type="InterPro" id="IPR003447">
    <property type="entry name" value="FEMABX"/>
</dbReference>
<evidence type="ECO:0000256" key="3">
    <source>
        <dbReference type="ARBA" id="ARBA00022960"/>
    </source>
</evidence>
<dbReference type="SUPFAM" id="SSF55729">
    <property type="entry name" value="Acyl-CoA N-acyltransferases (Nat)"/>
    <property type="match status" value="2"/>
</dbReference>
<dbReference type="AlphaFoldDB" id="A0A7Y9RPG4"/>